<feature type="transmembrane region" description="Helical" evidence="1">
    <location>
        <begin position="21"/>
        <end position="44"/>
    </location>
</feature>
<dbReference type="EMBL" id="JAOVZR010000001">
    <property type="protein sequence ID" value="MCY0147274.1"/>
    <property type="molecule type" value="Genomic_DNA"/>
</dbReference>
<dbReference type="Proteomes" id="UP001073227">
    <property type="component" value="Unassembled WGS sequence"/>
</dbReference>
<reference evidence="2" key="1">
    <citation type="submission" date="2022-10" db="EMBL/GenBank/DDBJ databases">
        <title>Hoeflea sp. G2-23, isolated from marine algae.</title>
        <authorList>
            <person name="Kristyanto S."/>
            <person name="Kim J.M."/>
            <person name="Jeon C.O."/>
        </authorList>
    </citation>
    <scope>NUCLEOTIDE SEQUENCE</scope>
    <source>
        <strain evidence="2">G2-23</strain>
    </source>
</reference>
<keyword evidence="1" id="KW-0812">Transmembrane</keyword>
<name>A0ABT3Z7F6_9HYPH</name>
<evidence type="ECO:0000313" key="2">
    <source>
        <dbReference type="EMBL" id="MCY0147274.1"/>
    </source>
</evidence>
<proteinExistence type="predicted"/>
<sequence>MATGPVVTLRKLWRHNRWLTLSFLITLTLALFFIIRASVFFVYWQNHTDEPIEGWMTVRYIANSYRVDPELVHDAIGLPRTGPDRRPLIRIAREDGRPLDQMATTIIEAIEADRKARGIPNSDLPDPVPSGQP</sequence>
<protein>
    <submittedName>
        <fullName evidence="2">Uncharacterized protein</fullName>
    </submittedName>
</protein>
<comment type="caution">
    <text evidence="2">The sequence shown here is derived from an EMBL/GenBank/DDBJ whole genome shotgun (WGS) entry which is preliminary data.</text>
</comment>
<organism evidence="2 3">
    <name type="scientific">Hoeflea algicola</name>
    <dbReference type="NCBI Taxonomy" id="2983763"/>
    <lineage>
        <taxon>Bacteria</taxon>
        <taxon>Pseudomonadati</taxon>
        <taxon>Pseudomonadota</taxon>
        <taxon>Alphaproteobacteria</taxon>
        <taxon>Hyphomicrobiales</taxon>
        <taxon>Rhizobiaceae</taxon>
        <taxon>Hoeflea</taxon>
    </lineage>
</organism>
<keyword evidence="1" id="KW-1133">Transmembrane helix</keyword>
<evidence type="ECO:0000256" key="1">
    <source>
        <dbReference type="SAM" id="Phobius"/>
    </source>
</evidence>
<evidence type="ECO:0000313" key="3">
    <source>
        <dbReference type="Proteomes" id="UP001073227"/>
    </source>
</evidence>
<gene>
    <name evidence="2" type="ORF">OEG84_06000</name>
</gene>
<keyword evidence="3" id="KW-1185">Reference proteome</keyword>
<accession>A0ABT3Z7F6</accession>
<dbReference type="RefSeq" id="WP_267652876.1">
    <property type="nucleotide sequence ID" value="NZ_JAOVZR010000001.1"/>
</dbReference>
<keyword evidence="1" id="KW-0472">Membrane</keyword>